<dbReference type="EMBL" id="FUWS01000020">
    <property type="protein sequence ID" value="SKA38649.1"/>
    <property type="molecule type" value="Genomic_DNA"/>
</dbReference>
<feature type="domain" description="Glycine transporter" evidence="8">
    <location>
        <begin position="103"/>
        <end position="176"/>
    </location>
</feature>
<keyword evidence="10" id="KW-1185">Reference proteome</keyword>
<evidence type="ECO:0000313" key="9">
    <source>
        <dbReference type="EMBL" id="SKA38649.1"/>
    </source>
</evidence>
<dbReference type="InterPro" id="IPR005115">
    <property type="entry name" value="Gly_transporter"/>
</dbReference>
<feature type="transmembrane region" description="Helical" evidence="7">
    <location>
        <begin position="40"/>
        <end position="59"/>
    </location>
</feature>
<protein>
    <submittedName>
        <fullName evidence="9">Uncharacterized membrane protein YeiH</fullName>
    </submittedName>
</protein>
<evidence type="ECO:0000256" key="3">
    <source>
        <dbReference type="ARBA" id="ARBA00022475"/>
    </source>
</evidence>
<evidence type="ECO:0000256" key="6">
    <source>
        <dbReference type="ARBA" id="ARBA00023136"/>
    </source>
</evidence>
<dbReference type="GO" id="GO:0005886">
    <property type="term" value="C:plasma membrane"/>
    <property type="evidence" value="ECO:0007669"/>
    <property type="project" value="UniProtKB-SubCell"/>
</dbReference>
<evidence type="ECO:0000256" key="5">
    <source>
        <dbReference type="ARBA" id="ARBA00022989"/>
    </source>
</evidence>
<evidence type="ECO:0000256" key="4">
    <source>
        <dbReference type="ARBA" id="ARBA00022692"/>
    </source>
</evidence>
<proteinExistence type="inferred from homology"/>
<dbReference type="OrthoDB" id="9791874at2"/>
<evidence type="ECO:0000256" key="7">
    <source>
        <dbReference type="SAM" id="Phobius"/>
    </source>
</evidence>
<comment type="similarity">
    <text evidence="2">Belongs to the UPF0126 family.</text>
</comment>
<reference evidence="9 10" key="1">
    <citation type="submission" date="2017-02" db="EMBL/GenBank/DDBJ databases">
        <authorList>
            <person name="Peterson S.W."/>
        </authorList>
    </citation>
    <scope>NUCLEOTIDE SEQUENCE [LARGE SCALE GENOMIC DNA]</scope>
    <source>
        <strain evidence="9 10">DSM 45154</strain>
    </source>
</reference>
<comment type="subcellular location">
    <subcellularLocation>
        <location evidence="1">Cell membrane</location>
        <topology evidence="1">Multi-pass membrane protein</topology>
    </subcellularLocation>
</comment>
<feature type="transmembrane region" description="Helical" evidence="7">
    <location>
        <begin position="130"/>
        <end position="148"/>
    </location>
</feature>
<keyword evidence="5 7" id="KW-1133">Transmembrane helix</keyword>
<keyword evidence="4 7" id="KW-0812">Transmembrane</keyword>
<dbReference type="Pfam" id="PF03458">
    <property type="entry name" value="Gly_transporter"/>
    <property type="match status" value="2"/>
</dbReference>
<evidence type="ECO:0000256" key="2">
    <source>
        <dbReference type="ARBA" id="ARBA00008193"/>
    </source>
</evidence>
<gene>
    <name evidence="9" type="ORF">SAMN02745673_04855</name>
</gene>
<keyword evidence="6 7" id="KW-0472">Membrane</keyword>
<feature type="transmembrane region" description="Helical" evidence="7">
    <location>
        <begin position="97"/>
        <end position="118"/>
    </location>
</feature>
<keyword evidence="3" id="KW-1003">Cell membrane</keyword>
<accession>A0A1T4TEM6</accession>
<feature type="domain" description="Glycine transporter" evidence="8">
    <location>
        <begin position="17"/>
        <end position="90"/>
    </location>
</feature>
<name>A0A1T4TEM6_9ACTN</name>
<dbReference type="RefSeq" id="WP_078764069.1">
    <property type="nucleotide sequence ID" value="NZ_FUWS01000020.1"/>
</dbReference>
<dbReference type="Proteomes" id="UP000190637">
    <property type="component" value="Unassembled WGS sequence"/>
</dbReference>
<feature type="transmembrane region" description="Helical" evidence="7">
    <location>
        <begin position="160"/>
        <end position="180"/>
    </location>
</feature>
<feature type="transmembrane region" description="Helical" evidence="7">
    <location>
        <begin position="74"/>
        <end position="90"/>
    </location>
</feature>
<feature type="transmembrane region" description="Helical" evidence="7">
    <location>
        <begin position="186"/>
        <end position="207"/>
    </location>
</feature>
<sequence length="226" mass="22953">MDVTTAPTPAPFNLLLALDLLGVFAFALDGALTGIRSARVDIVGVAVLGVTTAIGGGIIRDLLLGVTPATFGDWRYLAVAMAGALLAFFLGHRMDRLATPIALADAAGLSLFCVAGAAKALEHGFGPAQAVILGAITGVGGGTLRDVLINRIPVVISRDSDIYAIPALLGAGAFTAAAVMGLPGAWTAGVSALLCFVIRVVAVRYRWNAPGPPGTRRGEAPGRDGR</sequence>
<evidence type="ECO:0000259" key="8">
    <source>
        <dbReference type="Pfam" id="PF03458"/>
    </source>
</evidence>
<feature type="transmembrane region" description="Helical" evidence="7">
    <location>
        <begin position="12"/>
        <end position="28"/>
    </location>
</feature>
<evidence type="ECO:0000313" key="10">
    <source>
        <dbReference type="Proteomes" id="UP000190637"/>
    </source>
</evidence>
<dbReference type="PANTHER" id="PTHR30506">
    <property type="entry name" value="INNER MEMBRANE PROTEIN"/>
    <property type="match status" value="1"/>
</dbReference>
<evidence type="ECO:0000256" key="1">
    <source>
        <dbReference type="ARBA" id="ARBA00004651"/>
    </source>
</evidence>
<dbReference type="PANTHER" id="PTHR30506:SF3">
    <property type="entry name" value="UPF0126 INNER MEMBRANE PROTEIN YADS-RELATED"/>
    <property type="match status" value="1"/>
</dbReference>
<dbReference type="AlphaFoldDB" id="A0A1T4TEM6"/>
<organism evidence="9 10">
    <name type="scientific">Marinactinospora thermotolerans DSM 45154</name>
    <dbReference type="NCBI Taxonomy" id="1122192"/>
    <lineage>
        <taxon>Bacteria</taxon>
        <taxon>Bacillati</taxon>
        <taxon>Actinomycetota</taxon>
        <taxon>Actinomycetes</taxon>
        <taxon>Streptosporangiales</taxon>
        <taxon>Nocardiopsidaceae</taxon>
        <taxon>Marinactinospora</taxon>
    </lineage>
</organism>